<dbReference type="Gene3D" id="3.30.559.30">
    <property type="entry name" value="Nonribosomal peptide synthetase, condensation domain"/>
    <property type="match status" value="2"/>
</dbReference>
<dbReference type="Pfam" id="PF13193">
    <property type="entry name" value="AMP-binding_C"/>
    <property type="match status" value="1"/>
</dbReference>
<dbReference type="Pfam" id="PF00501">
    <property type="entry name" value="AMP-binding"/>
    <property type="match status" value="1"/>
</dbReference>
<name>A0ABM9C6C8_9BACL</name>
<dbReference type="PROSITE" id="PS00455">
    <property type="entry name" value="AMP_BINDING"/>
    <property type="match status" value="1"/>
</dbReference>
<sequence length="1294" mass="145790">MNSRTLDERTDIWEAESYWSRKMSDWANVPPIQPDELGRAIGKDRIEFTIQEQTAARMDRFCKERAELRFVCLLTVMKAVLYAMTPSLQHIALAVPVLPERDEGTQERRTIPICTERPEHTATFKQMMKAVHGTVQEAYKYQWYKGREASESIFPKGCNSFVFIYEPLHGREFILSSEERDESDFIISIQDTEQGAWRCTIEFNTSTYSHLIMQALSDSFLIVLEQASFDTELLLSEVELRSPEEIARQWIWNDTSMPYEANGTFHSGFGHIAAQQPEGLAVVTATGRLTYGELDARSDSIARLLLGRDARQGDRIAVMLDRSTEWIAAFLGVLKAGCTYIPVDPDYPRSRIDFMLGDSQAAALIYSGQRTSIDSFPGMAVDVDKWEEELARSYRADMLPSVAADDLAYLLYTSGSTGLPKGVMVEHRGLANLQAYFRSELGITPQDRIVQFASSSFDASIWEITMALLLGAALHIATPDIIGDMSRFQQWMQESEVTVATLPPTYAVYLEPKSANALRMLITAGSESNLALLQQWQTHTTYINAYGPTETTVCATVWNSRLEKQPTSSIIPIGKPLPNMQVWIVNDALQPLPAGVAGELCVAGTGLARGYWNKPEMTDERFVVLPIGGTRVYRTGDLARWTGDGSIAFLGRLDQQVKIRGYRIETEEVRHILINQPHVKDAVVAVKADEGGEPALFAYYVVESGGELPPSELRAALTAALPGHMVPTYWAQLEEIPLTPNGKPDLKALPSAGDALARMDRPDFQTPQSRTELALAEHWASLLGASRIGREDHFFQIGGHSMKAAKLAAMLHRTFGVNMPLEQMFHHPTLAAMAAWIDGEASSSAAVESIPCAPFKETGFRMSPAQRRVFTIESGRSDSTLYILPFAFWLEGQIEAAELERAFNALIQRHEPLRTSFGWDNGEPVQIVHDAVRFGLDQRYEEPEGIADLSQRLAAPFDLKEPPLLRASLVHVADGRKMLFLQLHHIIADGLSLGVLMNDLTALLGNEELPPLAIQYKDYCEWMNDRELPEDQETFWEQRFANFDAAIDLPVDHPRPRIRRFEGETLSYQWDEQLAGAIQDLAKRCDATLHVTMLAAYYVLLSKVTGNDDWVIGSLHAGRDHPEAMDMVGMFVHTLAHRNQPRGELTFRAFTEEVKRRMLEDYEHADYPFERLVRRMKLHDTSRNPLFDTMFVLQNLDVSITETDRISFRPYTLTEQLTRFDLVFQAWENEQGLLLWVTYASSLFKGSTIGKLAGDYKLLLEKLVADADVRISELDLVQEYRPITAFKSAMDFQF</sequence>
<evidence type="ECO:0000256" key="5">
    <source>
        <dbReference type="ARBA" id="ARBA00022737"/>
    </source>
</evidence>
<protein>
    <submittedName>
        <fullName evidence="9">Tyrocidine synthase 3</fullName>
    </submittedName>
</protein>
<dbReference type="NCBIfam" id="TIGR01733">
    <property type="entry name" value="AA-adenyl-dom"/>
    <property type="match status" value="1"/>
</dbReference>
<keyword evidence="6" id="KW-0045">Antibiotic biosynthesis</keyword>
<dbReference type="InterPro" id="IPR036736">
    <property type="entry name" value="ACP-like_sf"/>
</dbReference>
<proteinExistence type="inferred from homology"/>
<dbReference type="InterPro" id="IPR001242">
    <property type="entry name" value="Condensation_dom"/>
</dbReference>
<dbReference type="CDD" id="cd19531">
    <property type="entry name" value="LCL_NRPS-like"/>
    <property type="match status" value="1"/>
</dbReference>
<dbReference type="InterPro" id="IPR045851">
    <property type="entry name" value="AMP-bd_C_sf"/>
</dbReference>
<dbReference type="Gene3D" id="3.30.559.10">
    <property type="entry name" value="Chloramphenicol acetyltransferase-like domain"/>
    <property type="match status" value="1"/>
</dbReference>
<dbReference type="InterPro" id="IPR020806">
    <property type="entry name" value="PKS_PP-bd"/>
</dbReference>
<dbReference type="SMART" id="SM00823">
    <property type="entry name" value="PKS_PP"/>
    <property type="match status" value="1"/>
</dbReference>
<feature type="domain" description="Carrier" evidence="8">
    <location>
        <begin position="766"/>
        <end position="841"/>
    </location>
</feature>
<dbReference type="PRINTS" id="PR00154">
    <property type="entry name" value="AMPBINDING"/>
</dbReference>
<dbReference type="InterPro" id="IPR020459">
    <property type="entry name" value="AMP-binding"/>
</dbReference>
<evidence type="ECO:0000259" key="8">
    <source>
        <dbReference type="PROSITE" id="PS50075"/>
    </source>
</evidence>
<dbReference type="Gene3D" id="2.30.38.10">
    <property type="entry name" value="Luciferase, Domain 3"/>
    <property type="match status" value="1"/>
</dbReference>
<keyword evidence="3" id="KW-0596">Phosphopantetheine</keyword>
<dbReference type="PANTHER" id="PTHR45527">
    <property type="entry name" value="NONRIBOSOMAL PEPTIDE SYNTHETASE"/>
    <property type="match status" value="1"/>
</dbReference>
<dbReference type="SUPFAM" id="SSF47336">
    <property type="entry name" value="ACP-like"/>
    <property type="match status" value="1"/>
</dbReference>
<dbReference type="InterPro" id="IPR000873">
    <property type="entry name" value="AMP-dep_synth/lig_dom"/>
</dbReference>
<organism evidence="9 10">
    <name type="scientific">Paenibacillus plantiphilus</name>
    <dbReference type="NCBI Taxonomy" id="2905650"/>
    <lineage>
        <taxon>Bacteria</taxon>
        <taxon>Bacillati</taxon>
        <taxon>Bacillota</taxon>
        <taxon>Bacilli</taxon>
        <taxon>Bacillales</taxon>
        <taxon>Paenibacillaceae</taxon>
        <taxon>Paenibacillus</taxon>
    </lineage>
</organism>
<evidence type="ECO:0000256" key="4">
    <source>
        <dbReference type="ARBA" id="ARBA00022553"/>
    </source>
</evidence>
<dbReference type="Gene3D" id="3.40.50.980">
    <property type="match status" value="2"/>
</dbReference>
<comment type="caution">
    <text evidence="9">The sequence shown here is derived from an EMBL/GenBank/DDBJ whole genome shotgun (WGS) entry which is preliminary data.</text>
</comment>
<dbReference type="Pfam" id="PF00668">
    <property type="entry name" value="Condensation"/>
    <property type="match status" value="1"/>
</dbReference>
<evidence type="ECO:0000256" key="6">
    <source>
        <dbReference type="ARBA" id="ARBA00023194"/>
    </source>
</evidence>
<evidence type="ECO:0000256" key="1">
    <source>
        <dbReference type="ARBA" id="ARBA00001957"/>
    </source>
</evidence>
<dbReference type="Gene3D" id="1.10.1200.10">
    <property type="entry name" value="ACP-like"/>
    <property type="match status" value="1"/>
</dbReference>
<evidence type="ECO:0000313" key="9">
    <source>
        <dbReference type="EMBL" id="CAH1205401.1"/>
    </source>
</evidence>
<evidence type="ECO:0000256" key="2">
    <source>
        <dbReference type="ARBA" id="ARBA00006432"/>
    </source>
</evidence>
<dbReference type="InterPro" id="IPR006162">
    <property type="entry name" value="Ppantetheine_attach_site"/>
</dbReference>
<dbReference type="PANTHER" id="PTHR45527:SF1">
    <property type="entry name" value="FATTY ACID SYNTHASE"/>
    <property type="match status" value="1"/>
</dbReference>
<reference evidence="9" key="1">
    <citation type="submission" date="2022-01" db="EMBL/GenBank/DDBJ databases">
        <authorList>
            <person name="Criscuolo A."/>
        </authorList>
    </citation>
    <scope>NUCLEOTIDE SEQUENCE</scope>
    <source>
        <strain evidence="9">CIP111893</strain>
    </source>
</reference>
<dbReference type="Proteomes" id="UP000838686">
    <property type="component" value="Unassembled WGS sequence"/>
</dbReference>
<dbReference type="InterPro" id="IPR009081">
    <property type="entry name" value="PP-bd_ACP"/>
</dbReference>
<dbReference type="InterPro" id="IPR023213">
    <property type="entry name" value="CAT-like_dom_sf"/>
</dbReference>
<dbReference type="InterPro" id="IPR010071">
    <property type="entry name" value="AA_adenyl_dom"/>
</dbReference>
<evidence type="ECO:0000256" key="7">
    <source>
        <dbReference type="ARBA" id="ARBA00023268"/>
    </source>
</evidence>
<dbReference type="InterPro" id="IPR025110">
    <property type="entry name" value="AMP-bd_C"/>
</dbReference>
<keyword evidence="5" id="KW-0677">Repeat</keyword>
<comment type="cofactor">
    <cofactor evidence="1">
        <name>pantetheine 4'-phosphate</name>
        <dbReference type="ChEBI" id="CHEBI:47942"/>
    </cofactor>
</comment>
<keyword evidence="7" id="KW-0511">Multifunctional enzyme</keyword>
<dbReference type="RefSeq" id="WP_236342181.1">
    <property type="nucleotide sequence ID" value="NZ_CAKMMF010000011.1"/>
</dbReference>
<keyword evidence="10" id="KW-1185">Reference proteome</keyword>
<dbReference type="SUPFAM" id="SSF56801">
    <property type="entry name" value="Acetyl-CoA synthetase-like"/>
    <property type="match status" value="1"/>
</dbReference>
<dbReference type="SUPFAM" id="SSF52777">
    <property type="entry name" value="CoA-dependent acyltransferases"/>
    <property type="match status" value="3"/>
</dbReference>
<dbReference type="CDD" id="cd05930">
    <property type="entry name" value="A_NRPS"/>
    <property type="match status" value="1"/>
</dbReference>
<comment type="similarity">
    <text evidence="2">Belongs to the ATP-dependent AMP-binding enzyme family.</text>
</comment>
<dbReference type="Pfam" id="PF00550">
    <property type="entry name" value="PP-binding"/>
    <property type="match status" value="1"/>
</dbReference>
<evidence type="ECO:0000313" key="10">
    <source>
        <dbReference type="Proteomes" id="UP000838686"/>
    </source>
</evidence>
<dbReference type="PROSITE" id="PS00012">
    <property type="entry name" value="PHOSPHOPANTETHEINE"/>
    <property type="match status" value="1"/>
</dbReference>
<gene>
    <name evidence="9" type="primary">tycC_7</name>
    <name evidence="9" type="ORF">PAECIP111893_02340</name>
</gene>
<keyword evidence="4" id="KW-0597">Phosphoprotein</keyword>
<dbReference type="InterPro" id="IPR020845">
    <property type="entry name" value="AMP-binding_CS"/>
</dbReference>
<dbReference type="Gene3D" id="3.30.300.30">
    <property type="match status" value="1"/>
</dbReference>
<accession>A0ABM9C6C8</accession>
<dbReference type="PROSITE" id="PS50075">
    <property type="entry name" value="CARRIER"/>
    <property type="match status" value="1"/>
</dbReference>
<dbReference type="EMBL" id="CAKMMF010000011">
    <property type="protein sequence ID" value="CAH1205401.1"/>
    <property type="molecule type" value="Genomic_DNA"/>
</dbReference>
<evidence type="ECO:0000256" key="3">
    <source>
        <dbReference type="ARBA" id="ARBA00022450"/>
    </source>
</evidence>